<feature type="transmembrane region" description="Helical" evidence="2">
    <location>
        <begin position="214"/>
        <end position="232"/>
    </location>
</feature>
<evidence type="ECO:0008006" key="5">
    <source>
        <dbReference type="Google" id="ProtNLM"/>
    </source>
</evidence>
<name>A0A1Y5RUC7_9RHOB</name>
<keyword evidence="2" id="KW-1133">Transmembrane helix</keyword>
<feature type="compositionally biased region" description="Basic and acidic residues" evidence="1">
    <location>
        <begin position="76"/>
        <end position="87"/>
    </location>
</feature>
<protein>
    <recommendedName>
        <fullName evidence="5">HupE / UreJ protein</fullName>
    </recommendedName>
</protein>
<keyword evidence="2" id="KW-0472">Membrane</keyword>
<organism evidence="3 4">
    <name type="scientific">Palleronia marisminoris</name>
    <dbReference type="NCBI Taxonomy" id="315423"/>
    <lineage>
        <taxon>Bacteria</taxon>
        <taxon>Pseudomonadati</taxon>
        <taxon>Pseudomonadota</taxon>
        <taxon>Alphaproteobacteria</taxon>
        <taxon>Rhodobacterales</taxon>
        <taxon>Roseobacteraceae</taxon>
        <taxon>Palleronia</taxon>
    </lineage>
</organism>
<dbReference type="Pfam" id="PF13795">
    <property type="entry name" value="HupE_UreJ_2"/>
    <property type="match status" value="1"/>
</dbReference>
<feature type="transmembrane region" description="Helical" evidence="2">
    <location>
        <begin position="390"/>
        <end position="411"/>
    </location>
</feature>
<feature type="transmembrane region" description="Helical" evidence="2">
    <location>
        <begin position="332"/>
        <end position="353"/>
    </location>
</feature>
<dbReference type="AlphaFoldDB" id="A0A1Y5RUC7"/>
<sequence length="445" mass="46862">MTTTPGKQAAKVGRWALLSRIAALLTILAAPVVAHEVQPSVMNLTLQGNSAQVEVEATLEPMIAGVDLDGLSDTNNSDRSDETDRLRALPPEELAAAFRENWSDMQQRLQLRVDGEPVPLELQDVSVPPVGNPALPRVSTFSATAELPPEGGPVTVAWDPSLGAVAIRQLGQGNEGYTAYLTSGGETDPIPRTGASTQGFGAAFLSYIPVGFEHIVPLGLDHILFVLGLFFLAAQLRPLLWQVTAFTLAHTVTLALAALGIVQVPAAVVEPLIAASIVYVGVENVLARGLSPWRPVVIVLFGLLHGLGFASVLSEYGLGAQNFVAKLIGFNIGVEIGQLAVIAAAFLIVAAALRHDRASERNRPLAYGYMVLSFVAAPALLAVLSTMLPIGALMPLIATAAVLFGFTAAALVSDGADSYRQNVANPASILIALTGAYWFVERVFL</sequence>
<gene>
    <name evidence="3" type="ORF">PAM7066_00878</name>
</gene>
<evidence type="ECO:0000313" key="4">
    <source>
        <dbReference type="Proteomes" id="UP000193870"/>
    </source>
</evidence>
<dbReference type="EMBL" id="FWFV01000002">
    <property type="protein sequence ID" value="SLN24631.1"/>
    <property type="molecule type" value="Genomic_DNA"/>
</dbReference>
<keyword evidence="2" id="KW-0812">Transmembrane</keyword>
<evidence type="ECO:0000256" key="2">
    <source>
        <dbReference type="SAM" id="Phobius"/>
    </source>
</evidence>
<feature type="region of interest" description="Disordered" evidence="1">
    <location>
        <begin position="66"/>
        <end position="87"/>
    </location>
</feature>
<feature type="transmembrane region" description="Helical" evidence="2">
    <location>
        <begin position="268"/>
        <end position="286"/>
    </location>
</feature>
<dbReference type="STRING" id="315423.SAMN04488020_102403"/>
<evidence type="ECO:0000313" key="3">
    <source>
        <dbReference type="EMBL" id="SLN24631.1"/>
    </source>
</evidence>
<reference evidence="3 4" key="1">
    <citation type="submission" date="2017-03" db="EMBL/GenBank/DDBJ databases">
        <authorList>
            <person name="Afonso C.L."/>
            <person name="Miller P.J."/>
            <person name="Scott M.A."/>
            <person name="Spackman E."/>
            <person name="Goraichik I."/>
            <person name="Dimitrov K.M."/>
            <person name="Suarez D.L."/>
            <person name="Swayne D.E."/>
        </authorList>
    </citation>
    <scope>NUCLEOTIDE SEQUENCE [LARGE SCALE GENOMIC DNA]</scope>
    <source>
        <strain evidence="3 4">CECT 7066</strain>
    </source>
</reference>
<evidence type="ECO:0000256" key="1">
    <source>
        <dbReference type="SAM" id="MobiDB-lite"/>
    </source>
</evidence>
<feature type="transmembrane region" description="Helical" evidence="2">
    <location>
        <begin position="365"/>
        <end position="384"/>
    </location>
</feature>
<proteinExistence type="predicted"/>
<feature type="transmembrane region" description="Helical" evidence="2">
    <location>
        <begin position="239"/>
        <end position="262"/>
    </location>
</feature>
<dbReference type="OrthoDB" id="9808870at2"/>
<dbReference type="RefSeq" id="WP_085852914.1">
    <property type="nucleotide sequence ID" value="NZ_FOPF01000002.1"/>
</dbReference>
<dbReference type="Proteomes" id="UP000193870">
    <property type="component" value="Unassembled WGS sequence"/>
</dbReference>
<dbReference type="InterPro" id="IPR032809">
    <property type="entry name" value="Put_HupE_UreJ"/>
</dbReference>
<feature type="transmembrane region" description="Helical" evidence="2">
    <location>
        <begin position="293"/>
        <end position="312"/>
    </location>
</feature>
<accession>A0A1Y5RUC7</accession>
<keyword evidence="4" id="KW-1185">Reference proteome</keyword>